<protein>
    <recommendedName>
        <fullName evidence="4">DUF4129 domain-containing protein</fullName>
    </recommendedName>
</protein>
<dbReference type="EMBL" id="JAANAS010000013">
    <property type="protein sequence ID" value="NGZ88998.1"/>
    <property type="molecule type" value="Genomic_DNA"/>
</dbReference>
<organism evidence="2 3">
    <name type="scientific">Psychroflexus maritimus</name>
    <dbReference type="NCBI Taxonomy" id="2714865"/>
    <lineage>
        <taxon>Bacteria</taxon>
        <taxon>Pseudomonadati</taxon>
        <taxon>Bacteroidota</taxon>
        <taxon>Flavobacteriia</taxon>
        <taxon>Flavobacteriales</taxon>
        <taxon>Flavobacteriaceae</taxon>
        <taxon>Psychroflexus</taxon>
    </lineage>
</organism>
<sequence length="233" mass="28126">MNFTFQYLINLTFIPFLQGKKEVFETKVIEQLKNENIYQYQENVDLPESLWDQFWNWIGKQLNKILDALFGIGKPDWWGTFVDFLPYLVIGLVIALLIYLFFKNNPLRKHVKINTKTNEVLLNNLNEEERKLAIDKLIEKAKNKNDYQLLVRYQYIKTLMQLDHYKLIRFKSDKTNSEYYKELKNLNFLDDFKTLTYYYENAWYGNFKVTHFAYQDYLNALNTITTQLNQQNG</sequence>
<proteinExistence type="predicted"/>
<keyword evidence="1" id="KW-1133">Transmembrane helix</keyword>
<dbReference type="AlphaFoldDB" id="A0A967DYD6"/>
<gene>
    <name evidence="2" type="ORF">G7034_01880</name>
</gene>
<feature type="transmembrane region" description="Helical" evidence="1">
    <location>
        <begin position="84"/>
        <end position="102"/>
    </location>
</feature>
<name>A0A967DYD6_9FLAO</name>
<keyword evidence="3" id="KW-1185">Reference proteome</keyword>
<keyword evidence="1" id="KW-0812">Transmembrane</keyword>
<reference evidence="2" key="1">
    <citation type="submission" date="2020-03" db="EMBL/GenBank/DDBJ databases">
        <title>Psychroflexus Maritimus sp. nov., isolate from marine sediment.</title>
        <authorList>
            <person name="Zhong Y.-L."/>
        </authorList>
    </citation>
    <scope>NUCLEOTIDE SEQUENCE</scope>
    <source>
        <strain evidence="2">C1</strain>
    </source>
</reference>
<evidence type="ECO:0008006" key="4">
    <source>
        <dbReference type="Google" id="ProtNLM"/>
    </source>
</evidence>
<keyword evidence="1" id="KW-0472">Membrane</keyword>
<evidence type="ECO:0000313" key="3">
    <source>
        <dbReference type="Proteomes" id="UP000643701"/>
    </source>
</evidence>
<accession>A0A967DYD6</accession>
<dbReference type="RefSeq" id="WP_166399267.1">
    <property type="nucleotide sequence ID" value="NZ_JAANAS010000013.1"/>
</dbReference>
<evidence type="ECO:0000313" key="2">
    <source>
        <dbReference type="EMBL" id="NGZ88998.1"/>
    </source>
</evidence>
<evidence type="ECO:0000256" key="1">
    <source>
        <dbReference type="SAM" id="Phobius"/>
    </source>
</evidence>
<comment type="caution">
    <text evidence="2">The sequence shown here is derived from an EMBL/GenBank/DDBJ whole genome shotgun (WGS) entry which is preliminary data.</text>
</comment>
<dbReference type="Proteomes" id="UP000643701">
    <property type="component" value="Unassembled WGS sequence"/>
</dbReference>